<dbReference type="AlphaFoldDB" id="A0A1M7E3S0"/>
<proteinExistence type="predicted"/>
<reference evidence="3 5" key="1">
    <citation type="submission" date="2016-07" db="EMBL/GenBank/DDBJ databases">
        <authorList>
            <person name="Jeong J.-J."/>
            <person name="Kim D.W."/>
            <person name="Sang M.K."/>
            <person name="Choi I.-G."/>
            <person name="Kim K.D."/>
        </authorList>
    </citation>
    <scope>NUCLEOTIDE SEQUENCE [LARGE SCALE GENOMIC DNA]</scope>
    <source>
        <strain evidence="3 5">C-26</strain>
    </source>
</reference>
<dbReference type="EMBL" id="FRBM01000007">
    <property type="protein sequence ID" value="SHL86343.1"/>
    <property type="molecule type" value="Genomic_DNA"/>
</dbReference>
<keyword evidence="2" id="KW-0732">Signal</keyword>
<feature type="signal peptide" evidence="2">
    <location>
        <begin position="1"/>
        <end position="24"/>
    </location>
</feature>
<feature type="chain" id="PRO_5009925299" evidence="2">
    <location>
        <begin position="25"/>
        <end position="441"/>
    </location>
</feature>
<evidence type="ECO:0000256" key="1">
    <source>
        <dbReference type="SAM" id="MobiDB-lite"/>
    </source>
</evidence>
<evidence type="ECO:0000313" key="6">
    <source>
        <dbReference type="Proteomes" id="UP000184069"/>
    </source>
</evidence>
<feature type="region of interest" description="Disordered" evidence="1">
    <location>
        <begin position="201"/>
        <end position="227"/>
    </location>
</feature>
<dbReference type="Proteomes" id="UP000184069">
    <property type="component" value="Unassembled WGS sequence"/>
</dbReference>
<evidence type="ECO:0000313" key="3">
    <source>
        <dbReference type="EMBL" id="OCA80191.1"/>
    </source>
</evidence>
<evidence type="ECO:0000313" key="4">
    <source>
        <dbReference type="EMBL" id="SHL86343.1"/>
    </source>
</evidence>
<dbReference type="STRING" id="1423959.SAMN05444407_1077"/>
<name>A0A1M7E3S0_9FLAO</name>
<evidence type="ECO:0000313" key="5">
    <source>
        <dbReference type="Proteomes" id="UP000093508"/>
    </source>
</evidence>
<feature type="compositionally biased region" description="Gly residues" evidence="1">
    <location>
        <begin position="201"/>
        <end position="215"/>
    </location>
</feature>
<keyword evidence="5" id="KW-1185">Reference proteome</keyword>
<organism evidence="4 6">
    <name type="scientific">Chryseobacterium contaminans</name>
    <dbReference type="NCBI Taxonomy" id="1423959"/>
    <lineage>
        <taxon>Bacteria</taxon>
        <taxon>Pseudomonadati</taxon>
        <taxon>Bacteroidota</taxon>
        <taxon>Flavobacteriia</taxon>
        <taxon>Flavobacteriales</taxon>
        <taxon>Weeksellaceae</taxon>
        <taxon>Chryseobacterium group</taxon>
        <taxon>Chryseobacterium</taxon>
    </lineage>
</organism>
<accession>A0A1M7E3S0</accession>
<dbReference type="RefSeq" id="WP_066691494.1">
    <property type="nucleotide sequence ID" value="NZ_FRBM01000007.1"/>
</dbReference>
<evidence type="ECO:0000256" key="2">
    <source>
        <dbReference type="SAM" id="SignalP"/>
    </source>
</evidence>
<protein>
    <submittedName>
        <fullName evidence="4">Uncharacterized protein</fullName>
    </submittedName>
</protein>
<reference evidence="4 6" key="2">
    <citation type="submission" date="2016-11" db="EMBL/GenBank/DDBJ databases">
        <authorList>
            <person name="Jaros S."/>
            <person name="Januszkiewicz K."/>
            <person name="Wedrychowicz H."/>
        </authorList>
    </citation>
    <scope>NUCLEOTIDE SEQUENCE [LARGE SCALE GENOMIC DNA]</scope>
    <source>
        <strain evidence="4 6">DSM 27621</strain>
    </source>
</reference>
<gene>
    <name evidence="3" type="ORF">BBH99_16510</name>
    <name evidence="4" type="ORF">SAMN05444407_1077</name>
</gene>
<dbReference type="Proteomes" id="UP000093508">
    <property type="component" value="Unassembled WGS sequence"/>
</dbReference>
<feature type="compositionally biased region" description="Low complexity" evidence="1">
    <location>
        <begin position="216"/>
        <end position="227"/>
    </location>
</feature>
<dbReference type="OrthoDB" id="1259378at2"/>
<sequence>MTRKVISQLLLVVTVLFFFNSCRTDETMQEEKRTEREKIEAFIRFESNLITQKSTQKNNSEYISYHKPFKEIIQAFMNKNPAFAQKFQKEVGDIYFDLRSLTYGETSKVIVYPIMKDDKVNAFIIGVINPQRDWVNFTVAKDDTPEVQRIISKFQNFYNSASVTSRGGREEEQPIEEVVIIVDSPGPVTFPYVDHNGFGGGMSGGGPEFSGGGSGSSNHSQNQSNQNLCERSKNMLQKDDVKSKIKELKDHAPKGGEIGVKFKVDGTPSETITGGAHSVNFGDKTGYAGGYHNHTTSGIPMLSPPDIDQLLGFARAQPTHDALNVKNAYMGMVAPNGMHYVAIFDGNYQDALKNFSQQEIDNQIADYIKIESELTDIGRSGNTYINSNGTINNLGVEKLFFETLRNMGLEGKVRLQRIENNDTVIKNIDLDGNNTPTPTTC</sequence>
<dbReference type="EMBL" id="MAYF01000022">
    <property type="protein sequence ID" value="OCA80191.1"/>
    <property type="molecule type" value="Genomic_DNA"/>
</dbReference>